<evidence type="ECO:0000313" key="2">
    <source>
        <dbReference type="EMBL" id="GIL52849.1"/>
    </source>
</evidence>
<reference evidence="2" key="1">
    <citation type="journal article" date="2021" name="Proc. Natl. Acad. Sci. U.S.A.">
        <title>Three genomes in the algal genus Volvox reveal the fate of a haploid sex-determining region after a transition to homothallism.</title>
        <authorList>
            <person name="Yamamoto K."/>
            <person name="Hamaji T."/>
            <person name="Kawai-Toyooka H."/>
            <person name="Matsuzaki R."/>
            <person name="Takahashi F."/>
            <person name="Nishimura Y."/>
            <person name="Kawachi M."/>
            <person name="Noguchi H."/>
            <person name="Minakuchi Y."/>
            <person name="Umen J.G."/>
            <person name="Toyoda A."/>
            <person name="Nozaki H."/>
        </authorList>
    </citation>
    <scope>NUCLEOTIDE SEQUENCE</scope>
    <source>
        <strain evidence="2">NIES-3780</strain>
    </source>
</reference>
<gene>
    <name evidence="2" type="ORF">Vafri_8616</name>
</gene>
<feature type="region of interest" description="Disordered" evidence="1">
    <location>
        <begin position="125"/>
        <end position="145"/>
    </location>
</feature>
<dbReference type="Proteomes" id="UP000747399">
    <property type="component" value="Unassembled WGS sequence"/>
</dbReference>
<sequence>MLDSACQSKAESTWRGYCKGVFIKIGRVDGTVRPVRLLEDLLVAGQYKQAPKTQRQADNNEQAIEDEGPLLRLVNERASPGLCGPTAYHPRNVVLFFISHPPGSLLNGWFAGGFWNQRFSSGGRNRAGAEWRNSSGRQKTGPLGE</sequence>
<evidence type="ECO:0000313" key="3">
    <source>
        <dbReference type="Proteomes" id="UP000747399"/>
    </source>
</evidence>
<evidence type="ECO:0000256" key="1">
    <source>
        <dbReference type="SAM" id="MobiDB-lite"/>
    </source>
</evidence>
<dbReference type="AlphaFoldDB" id="A0A8J4B2M0"/>
<dbReference type="EMBL" id="BNCO01000014">
    <property type="protein sequence ID" value="GIL52849.1"/>
    <property type="molecule type" value="Genomic_DNA"/>
</dbReference>
<protein>
    <submittedName>
        <fullName evidence="2">Uncharacterized protein</fullName>
    </submittedName>
</protein>
<accession>A0A8J4B2M0</accession>
<keyword evidence="3" id="KW-1185">Reference proteome</keyword>
<organism evidence="2 3">
    <name type="scientific">Volvox africanus</name>
    <dbReference type="NCBI Taxonomy" id="51714"/>
    <lineage>
        <taxon>Eukaryota</taxon>
        <taxon>Viridiplantae</taxon>
        <taxon>Chlorophyta</taxon>
        <taxon>core chlorophytes</taxon>
        <taxon>Chlorophyceae</taxon>
        <taxon>CS clade</taxon>
        <taxon>Chlamydomonadales</taxon>
        <taxon>Volvocaceae</taxon>
        <taxon>Volvox</taxon>
    </lineage>
</organism>
<name>A0A8J4B2M0_9CHLO</name>
<proteinExistence type="predicted"/>
<comment type="caution">
    <text evidence="2">The sequence shown here is derived from an EMBL/GenBank/DDBJ whole genome shotgun (WGS) entry which is preliminary data.</text>
</comment>